<dbReference type="EMBL" id="CM023484">
    <property type="protein sequence ID" value="KAH6933419.1"/>
    <property type="molecule type" value="Genomic_DNA"/>
</dbReference>
<reference evidence="1" key="1">
    <citation type="submission" date="2020-05" db="EMBL/GenBank/DDBJ databases">
        <title>Large-scale comparative analyses of tick genomes elucidate their genetic diversity and vector capacities.</title>
        <authorList>
            <person name="Jia N."/>
            <person name="Wang J."/>
            <person name="Shi W."/>
            <person name="Du L."/>
            <person name="Sun Y."/>
            <person name="Zhan W."/>
            <person name="Jiang J."/>
            <person name="Wang Q."/>
            <person name="Zhang B."/>
            <person name="Ji P."/>
            <person name="Sakyi L.B."/>
            <person name="Cui X."/>
            <person name="Yuan T."/>
            <person name="Jiang B."/>
            <person name="Yang W."/>
            <person name="Lam T.T.-Y."/>
            <person name="Chang Q."/>
            <person name="Ding S."/>
            <person name="Wang X."/>
            <person name="Zhu J."/>
            <person name="Ruan X."/>
            <person name="Zhao L."/>
            <person name="Wei J."/>
            <person name="Que T."/>
            <person name="Du C."/>
            <person name="Cheng J."/>
            <person name="Dai P."/>
            <person name="Han X."/>
            <person name="Huang E."/>
            <person name="Gao Y."/>
            <person name="Liu J."/>
            <person name="Shao H."/>
            <person name="Ye R."/>
            <person name="Li L."/>
            <person name="Wei W."/>
            <person name="Wang X."/>
            <person name="Wang C."/>
            <person name="Yang T."/>
            <person name="Huo Q."/>
            <person name="Li W."/>
            <person name="Guo W."/>
            <person name="Chen H."/>
            <person name="Zhou L."/>
            <person name="Ni X."/>
            <person name="Tian J."/>
            <person name="Zhou Y."/>
            <person name="Sheng Y."/>
            <person name="Liu T."/>
            <person name="Pan Y."/>
            <person name="Xia L."/>
            <person name="Li J."/>
            <person name="Zhao F."/>
            <person name="Cao W."/>
        </authorList>
    </citation>
    <scope>NUCLEOTIDE SEQUENCE</scope>
    <source>
        <strain evidence="1">Hyas-2018</strain>
    </source>
</reference>
<evidence type="ECO:0000313" key="2">
    <source>
        <dbReference type="Proteomes" id="UP000821845"/>
    </source>
</evidence>
<name>A0ACB7SHM0_HYAAI</name>
<proteinExistence type="predicted"/>
<keyword evidence="2" id="KW-1185">Reference proteome</keyword>
<dbReference type="Proteomes" id="UP000821845">
    <property type="component" value="Chromosome 4"/>
</dbReference>
<sequence length="158" mass="17047">MICAVARLRLGSSLAGRKAEELRAEAARAGRERGCNCTAVAVRTSGNGQGPYLCVCPEKKPIACYPVSRVDLQRLRKEDSHAASSMMKTASPSLDVAKDRDNRGHSAPLPLDREMVGEQALTVGSISKWHQGLVSRGLERRCRAPHGTGALKKQRPST</sequence>
<comment type="caution">
    <text evidence="1">The sequence shown here is derived from an EMBL/GenBank/DDBJ whole genome shotgun (WGS) entry which is preliminary data.</text>
</comment>
<accession>A0ACB7SHM0</accession>
<evidence type="ECO:0000313" key="1">
    <source>
        <dbReference type="EMBL" id="KAH6933419.1"/>
    </source>
</evidence>
<gene>
    <name evidence="1" type="ORF">HPB50_014797</name>
</gene>
<organism evidence="1 2">
    <name type="scientific">Hyalomma asiaticum</name>
    <name type="common">Tick</name>
    <dbReference type="NCBI Taxonomy" id="266040"/>
    <lineage>
        <taxon>Eukaryota</taxon>
        <taxon>Metazoa</taxon>
        <taxon>Ecdysozoa</taxon>
        <taxon>Arthropoda</taxon>
        <taxon>Chelicerata</taxon>
        <taxon>Arachnida</taxon>
        <taxon>Acari</taxon>
        <taxon>Parasitiformes</taxon>
        <taxon>Ixodida</taxon>
        <taxon>Ixodoidea</taxon>
        <taxon>Ixodidae</taxon>
        <taxon>Hyalomminae</taxon>
        <taxon>Hyalomma</taxon>
    </lineage>
</organism>
<protein>
    <submittedName>
        <fullName evidence="1">Uncharacterized protein</fullName>
    </submittedName>
</protein>